<comment type="caution">
    <text evidence="2">The sequence shown here is derived from an EMBL/GenBank/DDBJ whole genome shotgun (WGS) entry which is preliminary data.</text>
</comment>
<dbReference type="EMBL" id="JAJEPS010000032">
    <property type="protein sequence ID" value="MCC2127784.1"/>
    <property type="molecule type" value="Genomic_DNA"/>
</dbReference>
<reference evidence="2 3" key="1">
    <citation type="submission" date="2021-10" db="EMBL/GenBank/DDBJ databases">
        <title>Anaerobic single-cell dispensing facilitates the cultivation of human gut bacteria.</title>
        <authorList>
            <person name="Afrizal A."/>
        </authorList>
    </citation>
    <scope>NUCLEOTIDE SEQUENCE [LARGE SCALE GENOMIC DNA]</scope>
    <source>
        <strain evidence="2 3">CLA-AA-H276</strain>
    </source>
</reference>
<keyword evidence="1" id="KW-0812">Transmembrane</keyword>
<accession>A0AAE3AAX2</accession>
<feature type="transmembrane region" description="Helical" evidence="1">
    <location>
        <begin position="6"/>
        <end position="22"/>
    </location>
</feature>
<dbReference type="RefSeq" id="WP_308460321.1">
    <property type="nucleotide sequence ID" value="NZ_JAJEPS010000032.1"/>
</dbReference>
<sequence>MLFGLYLMFELFLLIGYFVYSYDHITGYTRVRKHPREMHPAEYLIGITIFTFLSIDLNRQIMLSDILIYPANASSVFYLRCG</sequence>
<dbReference type="Proteomes" id="UP001198220">
    <property type="component" value="Unassembled WGS sequence"/>
</dbReference>
<gene>
    <name evidence="2" type="ORF">LKD36_16715</name>
</gene>
<keyword evidence="1" id="KW-0472">Membrane</keyword>
<protein>
    <submittedName>
        <fullName evidence="2">Uncharacterized protein</fullName>
    </submittedName>
</protein>
<proteinExistence type="predicted"/>
<dbReference type="AlphaFoldDB" id="A0AAE3AAX2"/>
<name>A0AAE3AAX2_9FIRM</name>
<evidence type="ECO:0000313" key="2">
    <source>
        <dbReference type="EMBL" id="MCC2127784.1"/>
    </source>
</evidence>
<keyword evidence="1" id="KW-1133">Transmembrane helix</keyword>
<evidence type="ECO:0000256" key="1">
    <source>
        <dbReference type="SAM" id="Phobius"/>
    </source>
</evidence>
<organism evidence="2 3">
    <name type="scientific">Hominiventricola filiformis</name>
    <dbReference type="NCBI Taxonomy" id="2885352"/>
    <lineage>
        <taxon>Bacteria</taxon>
        <taxon>Bacillati</taxon>
        <taxon>Bacillota</taxon>
        <taxon>Clostridia</taxon>
        <taxon>Lachnospirales</taxon>
        <taxon>Lachnospiraceae</taxon>
        <taxon>Hominiventricola</taxon>
    </lineage>
</organism>
<evidence type="ECO:0000313" key="3">
    <source>
        <dbReference type="Proteomes" id="UP001198220"/>
    </source>
</evidence>
<keyword evidence="3" id="KW-1185">Reference proteome</keyword>